<evidence type="ECO:0000313" key="3">
    <source>
        <dbReference type="EMBL" id="RDU69281.1"/>
    </source>
</evidence>
<accession>A0A3D8IXJ7</accession>
<dbReference type="Gene3D" id="2.40.128.130">
    <property type="entry name" value="Autotransporter beta-domain"/>
    <property type="match status" value="1"/>
</dbReference>
<feature type="domain" description="Autotransporter" evidence="2">
    <location>
        <begin position="68"/>
        <end position="184"/>
    </location>
</feature>
<gene>
    <name evidence="3" type="ORF">CQA62_03850</name>
</gene>
<comment type="caution">
    <text evidence="3">The sequence shown here is derived from an EMBL/GenBank/DDBJ whole genome shotgun (WGS) entry which is preliminary data.</text>
</comment>
<protein>
    <submittedName>
        <fullName evidence="3">Autotransporter outer membrane beta-barrel domain-containing protein</fullName>
    </submittedName>
</protein>
<reference evidence="3 4" key="1">
    <citation type="submission" date="2018-04" db="EMBL/GenBank/DDBJ databases">
        <title>Novel Campyloabacter and Helicobacter Species and Strains.</title>
        <authorList>
            <person name="Mannion A.J."/>
            <person name="Shen Z."/>
            <person name="Fox J.G."/>
        </authorList>
    </citation>
    <scope>NUCLEOTIDE SEQUENCE [LARGE SCALE GENOMIC DNA]</scope>
    <source>
        <strain evidence="3 4">ATCC 700242</strain>
    </source>
</reference>
<dbReference type="AlphaFoldDB" id="A0A3D8IXJ7"/>
<dbReference type="RefSeq" id="WP_104725119.1">
    <property type="nucleotide sequence ID" value="NZ_FZNE01000015.1"/>
</dbReference>
<dbReference type="Pfam" id="PF03797">
    <property type="entry name" value="Autotransporter"/>
    <property type="match status" value="1"/>
</dbReference>
<dbReference type="GO" id="GO:0019867">
    <property type="term" value="C:outer membrane"/>
    <property type="evidence" value="ECO:0007669"/>
    <property type="project" value="InterPro"/>
</dbReference>
<dbReference type="InterPro" id="IPR006315">
    <property type="entry name" value="OM_autotransptr_brl_dom"/>
</dbReference>
<organism evidence="3 4">
    <name type="scientific">Helicobacter cholecystus</name>
    <dbReference type="NCBI Taxonomy" id="45498"/>
    <lineage>
        <taxon>Bacteria</taxon>
        <taxon>Pseudomonadati</taxon>
        <taxon>Campylobacterota</taxon>
        <taxon>Epsilonproteobacteria</taxon>
        <taxon>Campylobacterales</taxon>
        <taxon>Helicobacteraceae</taxon>
        <taxon>Helicobacter</taxon>
    </lineage>
</organism>
<dbReference type="InterPro" id="IPR036709">
    <property type="entry name" value="Autotransporte_beta_dom_sf"/>
</dbReference>
<keyword evidence="4" id="KW-1185">Reference proteome</keyword>
<feature type="signal peptide" evidence="1">
    <location>
        <begin position="1"/>
        <end position="18"/>
    </location>
</feature>
<dbReference type="Proteomes" id="UP000257067">
    <property type="component" value="Unassembled WGS sequence"/>
</dbReference>
<sequence length="419" mass="48304">MRKISCVLVLSATTSLFASSLSSALQGIYNLHYAHTSSLLNSTMGNLRESRYSDALWLRGEFTQISSSDDSTLKAALGMIGYDHSFLPNIGQDFLGINFEYSYSWLNTPQNTANTFGFTLYNTYFTPSKFYIDTRLKYLYHSLNFALLSSSPSHFLLGSLELGWKFIYSYGFFLQPATQISVGYRNAITLSQGSSTLRSSSSIPLFYQVGSYMGFEFGSKADIVLGVFYDGNHFFSHNTLEKNSLDHRSNSTLALSLQSTLFITKNFRFYLGGKTSFFGQSNIDYSANFGMRILLGQDYAQTHKKAPGYTNERNLRSIQANLLYEADQSRRRIQERTHLKPQELEKQYAIQNNRNDTKIEDEIKYANRERFLRDQKRWKDIQSNEQNYINRTDGRIETRSIHLIRDYNKRELERKYGPQ</sequence>
<evidence type="ECO:0000256" key="1">
    <source>
        <dbReference type="SAM" id="SignalP"/>
    </source>
</evidence>
<keyword evidence="1" id="KW-0732">Signal</keyword>
<evidence type="ECO:0000313" key="4">
    <source>
        <dbReference type="Proteomes" id="UP000257067"/>
    </source>
</evidence>
<dbReference type="OrthoDB" id="5330152at2"/>
<evidence type="ECO:0000259" key="2">
    <source>
        <dbReference type="Pfam" id="PF03797"/>
    </source>
</evidence>
<feature type="chain" id="PRO_5043181880" evidence="1">
    <location>
        <begin position="19"/>
        <end position="419"/>
    </location>
</feature>
<dbReference type="SUPFAM" id="SSF103515">
    <property type="entry name" value="Autotransporter"/>
    <property type="match status" value="1"/>
</dbReference>
<dbReference type="NCBIfam" id="TIGR01414">
    <property type="entry name" value="autotrans_barl"/>
    <property type="match status" value="1"/>
</dbReference>
<name>A0A3D8IXJ7_9HELI</name>
<dbReference type="EMBL" id="NXLU01000003">
    <property type="protein sequence ID" value="RDU69281.1"/>
    <property type="molecule type" value="Genomic_DNA"/>
</dbReference>
<proteinExistence type="predicted"/>
<dbReference type="InterPro" id="IPR005546">
    <property type="entry name" value="Autotransporte_beta"/>
</dbReference>